<evidence type="ECO:0000256" key="5">
    <source>
        <dbReference type="SAM" id="Phobius"/>
    </source>
</evidence>
<dbReference type="InterPro" id="IPR003689">
    <property type="entry name" value="ZIP"/>
</dbReference>
<organism evidence="6 7">
    <name type="scientific">Oikopleura dioica</name>
    <name type="common">Tunicate</name>
    <dbReference type="NCBI Taxonomy" id="34765"/>
    <lineage>
        <taxon>Eukaryota</taxon>
        <taxon>Metazoa</taxon>
        <taxon>Chordata</taxon>
        <taxon>Tunicata</taxon>
        <taxon>Appendicularia</taxon>
        <taxon>Copelata</taxon>
        <taxon>Oikopleuridae</taxon>
        <taxon>Oikopleura</taxon>
    </lineage>
</organism>
<sequence length="224" mass="24938">MSGCVWFFFIFDRLGNFFFARKVLNTHELDIDENQQRKSQLRNSMMAKDDMKQLESQIEGSRLTQSGGHLYYQSARMSKRFTGRTTFLTNVTGQTGISMTSATTGITQLSDMVRSGRIGYPSKKEAKLEGLFDIKPMGLLMASSNLIGMFILGLTMTSTMNFSVAEGICVVVTLFFHEITQKLSDYIHYQEHGLNSFHAVVWNAVSSLSIYGGCALGIGMASVN</sequence>
<evidence type="ECO:0000256" key="1">
    <source>
        <dbReference type="ARBA" id="ARBA00004141"/>
    </source>
</evidence>
<gene>
    <name evidence="6" type="ORF">OKIOD_LOCUS17017</name>
</gene>
<comment type="subcellular location">
    <subcellularLocation>
        <location evidence="1">Membrane</location>
        <topology evidence="1">Multi-pass membrane protein</topology>
    </subcellularLocation>
</comment>
<evidence type="ECO:0000313" key="6">
    <source>
        <dbReference type="EMBL" id="CAG5114188.1"/>
    </source>
</evidence>
<protein>
    <submittedName>
        <fullName evidence="6">Oidioi.mRNA.OKI2018_I69.chr2.g8252.t1.cds</fullName>
    </submittedName>
</protein>
<keyword evidence="2 5" id="KW-0812">Transmembrane</keyword>
<dbReference type="EMBL" id="OU015567">
    <property type="protein sequence ID" value="CAG5114188.1"/>
    <property type="molecule type" value="Genomic_DNA"/>
</dbReference>
<feature type="transmembrane region" description="Helical" evidence="5">
    <location>
        <begin position="200"/>
        <end position="223"/>
    </location>
</feature>
<reference evidence="6 7" key="1">
    <citation type="submission" date="2021-04" db="EMBL/GenBank/DDBJ databases">
        <authorList>
            <person name="Bliznina A."/>
        </authorList>
    </citation>
    <scope>NUCLEOTIDE SEQUENCE [LARGE SCALE GENOMIC DNA]</scope>
</reference>
<name>A0ABN7T8P5_OIKDI</name>
<keyword evidence="7" id="KW-1185">Reference proteome</keyword>
<dbReference type="Pfam" id="PF02535">
    <property type="entry name" value="Zip"/>
    <property type="match status" value="1"/>
</dbReference>
<accession>A0ABN7T8P5</accession>
<feature type="transmembrane region" description="Helical" evidence="5">
    <location>
        <begin position="162"/>
        <end position="179"/>
    </location>
</feature>
<feature type="transmembrane region" description="Helical" evidence="5">
    <location>
        <begin position="137"/>
        <end position="156"/>
    </location>
</feature>
<keyword evidence="4 5" id="KW-0472">Membrane</keyword>
<proteinExistence type="predicted"/>
<evidence type="ECO:0000256" key="2">
    <source>
        <dbReference type="ARBA" id="ARBA00022692"/>
    </source>
</evidence>
<evidence type="ECO:0000313" key="7">
    <source>
        <dbReference type="Proteomes" id="UP001158576"/>
    </source>
</evidence>
<evidence type="ECO:0000256" key="4">
    <source>
        <dbReference type="ARBA" id="ARBA00023136"/>
    </source>
</evidence>
<dbReference type="Proteomes" id="UP001158576">
    <property type="component" value="Chromosome 2"/>
</dbReference>
<evidence type="ECO:0000256" key="3">
    <source>
        <dbReference type="ARBA" id="ARBA00022989"/>
    </source>
</evidence>
<keyword evidence="3 5" id="KW-1133">Transmembrane helix</keyword>